<dbReference type="EMBL" id="JAGFBR010000018">
    <property type="protein sequence ID" value="KAH0450002.1"/>
    <property type="molecule type" value="Genomic_DNA"/>
</dbReference>
<sequence>MRISYLSWALTSSSSRVVLCMGGSPLASGWTNAHPEKKIKRLLYSSKAEAIKLSESPVPVLKPYEARSTVIAEFLNIFQGKKTLWKAELFEQFNGLLPADFIALKDLSALPVAVYYLRSHYLR</sequence>
<dbReference type="Proteomes" id="UP000775213">
    <property type="component" value="Unassembled WGS sequence"/>
</dbReference>
<organism evidence="1 2">
    <name type="scientific">Dendrobium chrysotoxum</name>
    <name type="common">Orchid</name>
    <dbReference type="NCBI Taxonomy" id="161865"/>
    <lineage>
        <taxon>Eukaryota</taxon>
        <taxon>Viridiplantae</taxon>
        <taxon>Streptophyta</taxon>
        <taxon>Embryophyta</taxon>
        <taxon>Tracheophyta</taxon>
        <taxon>Spermatophyta</taxon>
        <taxon>Magnoliopsida</taxon>
        <taxon>Liliopsida</taxon>
        <taxon>Asparagales</taxon>
        <taxon>Orchidaceae</taxon>
        <taxon>Epidendroideae</taxon>
        <taxon>Malaxideae</taxon>
        <taxon>Dendrobiinae</taxon>
        <taxon>Dendrobium</taxon>
    </lineage>
</organism>
<gene>
    <name evidence="1" type="ORF">IEQ34_020694</name>
</gene>
<keyword evidence="2" id="KW-1185">Reference proteome</keyword>
<dbReference type="AlphaFoldDB" id="A0AAV7G3I2"/>
<proteinExistence type="predicted"/>
<evidence type="ECO:0000313" key="1">
    <source>
        <dbReference type="EMBL" id="KAH0450002.1"/>
    </source>
</evidence>
<name>A0AAV7G3I2_DENCH</name>
<protein>
    <submittedName>
        <fullName evidence="1">Uncharacterized protein</fullName>
    </submittedName>
</protein>
<comment type="caution">
    <text evidence="1">The sequence shown here is derived from an EMBL/GenBank/DDBJ whole genome shotgun (WGS) entry which is preliminary data.</text>
</comment>
<reference evidence="1 2" key="1">
    <citation type="journal article" date="2021" name="Hortic Res">
        <title>Chromosome-scale assembly of the Dendrobium chrysotoxum genome enhances the understanding of orchid evolution.</title>
        <authorList>
            <person name="Zhang Y."/>
            <person name="Zhang G.Q."/>
            <person name="Zhang D."/>
            <person name="Liu X.D."/>
            <person name="Xu X.Y."/>
            <person name="Sun W.H."/>
            <person name="Yu X."/>
            <person name="Zhu X."/>
            <person name="Wang Z.W."/>
            <person name="Zhao X."/>
            <person name="Zhong W.Y."/>
            <person name="Chen H."/>
            <person name="Yin W.L."/>
            <person name="Huang T."/>
            <person name="Niu S.C."/>
            <person name="Liu Z.J."/>
        </authorList>
    </citation>
    <scope>NUCLEOTIDE SEQUENCE [LARGE SCALE GENOMIC DNA]</scope>
    <source>
        <strain evidence="1">Lindl</strain>
    </source>
</reference>
<evidence type="ECO:0000313" key="2">
    <source>
        <dbReference type="Proteomes" id="UP000775213"/>
    </source>
</evidence>
<accession>A0AAV7G3I2</accession>